<protein>
    <recommendedName>
        <fullName evidence="1">Post-transcriptional regulator MKT1 C-terminal domain-containing protein</fullName>
    </recommendedName>
</protein>
<name>A0A6A5SDZ8_9PLEO</name>
<organism evidence="2 3">
    <name type="scientific">Clathrospora elynae</name>
    <dbReference type="NCBI Taxonomy" id="706981"/>
    <lineage>
        <taxon>Eukaryota</taxon>
        <taxon>Fungi</taxon>
        <taxon>Dikarya</taxon>
        <taxon>Ascomycota</taxon>
        <taxon>Pezizomycotina</taxon>
        <taxon>Dothideomycetes</taxon>
        <taxon>Pleosporomycetidae</taxon>
        <taxon>Pleosporales</taxon>
        <taxon>Diademaceae</taxon>
        <taxon>Clathrospora</taxon>
    </lineage>
</organism>
<sequence>MLVSRVAGLCSLQHGHIGFTGPLSQHLLGYNSIVNAVRQSLRDLVEVAATHMFLTGSCNRHAEIQLIAMKLPFLLANNCALSIAVKSYFDELVSNDANPTSPETKARVLTTASERYFPQALDIAGDLKRAFELWDAIYGAIPDSARWKDTNDWLAARR</sequence>
<dbReference type="Pfam" id="PF12246">
    <property type="entry name" value="MKT1_C"/>
    <property type="match status" value="1"/>
</dbReference>
<accession>A0A6A5SDZ8</accession>
<dbReference type="Proteomes" id="UP000800038">
    <property type="component" value="Unassembled WGS sequence"/>
</dbReference>
<evidence type="ECO:0000259" key="1">
    <source>
        <dbReference type="Pfam" id="PF12246"/>
    </source>
</evidence>
<feature type="domain" description="Post-transcriptional regulator MKT1 C-terminal" evidence="1">
    <location>
        <begin position="1"/>
        <end position="142"/>
    </location>
</feature>
<proteinExistence type="predicted"/>
<dbReference type="AlphaFoldDB" id="A0A6A5SDZ8"/>
<keyword evidence="3" id="KW-1185">Reference proteome</keyword>
<reference evidence="2" key="1">
    <citation type="journal article" date="2020" name="Stud. Mycol.">
        <title>101 Dothideomycetes genomes: a test case for predicting lifestyles and emergence of pathogens.</title>
        <authorList>
            <person name="Haridas S."/>
            <person name="Albert R."/>
            <person name="Binder M."/>
            <person name="Bloem J."/>
            <person name="Labutti K."/>
            <person name="Salamov A."/>
            <person name="Andreopoulos B."/>
            <person name="Baker S."/>
            <person name="Barry K."/>
            <person name="Bills G."/>
            <person name="Bluhm B."/>
            <person name="Cannon C."/>
            <person name="Castanera R."/>
            <person name="Culley D."/>
            <person name="Daum C."/>
            <person name="Ezra D."/>
            <person name="Gonzalez J."/>
            <person name="Henrissat B."/>
            <person name="Kuo A."/>
            <person name="Liang C."/>
            <person name="Lipzen A."/>
            <person name="Lutzoni F."/>
            <person name="Magnuson J."/>
            <person name="Mondo S."/>
            <person name="Nolan M."/>
            <person name="Ohm R."/>
            <person name="Pangilinan J."/>
            <person name="Park H.-J."/>
            <person name="Ramirez L."/>
            <person name="Alfaro M."/>
            <person name="Sun H."/>
            <person name="Tritt A."/>
            <person name="Yoshinaga Y."/>
            <person name="Zwiers L.-H."/>
            <person name="Turgeon B."/>
            <person name="Goodwin S."/>
            <person name="Spatafora J."/>
            <person name="Crous P."/>
            <person name="Grigoriev I."/>
        </authorList>
    </citation>
    <scope>NUCLEOTIDE SEQUENCE</scope>
    <source>
        <strain evidence="2">CBS 161.51</strain>
    </source>
</reference>
<dbReference type="InterPro" id="IPR022039">
    <property type="entry name" value="MKT1_C"/>
</dbReference>
<evidence type="ECO:0000313" key="2">
    <source>
        <dbReference type="EMBL" id="KAF1937930.1"/>
    </source>
</evidence>
<evidence type="ECO:0000313" key="3">
    <source>
        <dbReference type="Proteomes" id="UP000800038"/>
    </source>
</evidence>
<dbReference type="OrthoDB" id="17262at2759"/>
<gene>
    <name evidence="2" type="ORF">EJ02DRAFT_40233</name>
</gene>
<dbReference type="EMBL" id="ML976121">
    <property type="protein sequence ID" value="KAF1937930.1"/>
    <property type="molecule type" value="Genomic_DNA"/>
</dbReference>